<sequence>MALTEATVASFEDMANSLTNRVVITISATLSLLSTTVICITYIAWKDYQSTSRKILVYISVADFLLAASCLIGTWEPDHEWGEIICKIQACVTGCGYLWSLLWTTFLAVYMFTTVAKKQRRKAEVMLKVFHVFGWGIPLIIVGTALGLNKLGKNKGSLTSGWCWIDSSLERDDLLLWLWLMGISWDVAAYILVSVFYVMLKCHIRDQISHNKSQFPSQKAQNIALKADRMLALVPFTFILLRVWRTLRWIFVLYIDTGKSQAWWNTALFYLQVGFLCQFLAVLRNH</sequence>
<dbReference type="InterPro" id="IPR000832">
    <property type="entry name" value="GPCR_2_secretin-like"/>
</dbReference>
<comment type="subcellular location">
    <subcellularLocation>
        <location evidence="1">Membrane</location>
        <topology evidence="1">Multi-pass membrane protein</topology>
    </subcellularLocation>
</comment>
<gene>
    <name evidence="7" type="ORF">PLOB_00032370</name>
</gene>
<organism evidence="7 8">
    <name type="scientific">Porites lobata</name>
    <dbReference type="NCBI Taxonomy" id="104759"/>
    <lineage>
        <taxon>Eukaryota</taxon>
        <taxon>Metazoa</taxon>
        <taxon>Cnidaria</taxon>
        <taxon>Anthozoa</taxon>
        <taxon>Hexacorallia</taxon>
        <taxon>Scleractinia</taxon>
        <taxon>Fungiina</taxon>
        <taxon>Poritidae</taxon>
        <taxon>Porites</taxon>
    </lineage>
</organism>
<evidence type="ECO:0000313" key="8">
    <source>
        <dbReference type="Proteomes" id="UP001159405"/>
    </source>
</evidence>
<feature type="transmembrane region" description="Helical" evidence="5">
    <location>
        <begin position="125"/>
        <end position="148"/>
    </location>
</feature>
<comment type="caution">
    <text evidence="7">The sequence shown here is derived from an EMBL/GenBank/DDBJ whole genome shotgun (WGS) entry which is preliminary data.</text>
</comment>
<dbReference type="Pfam" id="PF00002">
    <property type="entry name" value="7tm_2"/>
    <property type="match status" value="1"/>
</dbReference>
<evidence type="ECO:0000256" key="4">
    <source>
        <dbReference type="ARBA" id="ARBA00023136"/>
    </source>
</evidence>
<dbReference type="PRINTS" id="PR02001">
    <property type="entry name" value="GCR1CAMPR"/>
</dbReference>
<evidence type="ECO:0000313" key="7">
    <source>
        <dbReference type="EMBL" id="CAH3126168.1"/>
    </source>
</evidence>
<dbReference type="Proteomes" id="UP001159405">
    <property type="component" value="Unassembled WGS sequence"/>
</dbReference>
<name>A0ABN8NYQ4_9CNID</name>
<dbReference type="EMBL" id="CALNXK010000042">
    <property type="protein sequence ID" value="CAH3126168.1"/>
    <property type="molecule type" value="Genomic_DNA"/>
</dbReference>
<dbReference type="InterPro" id="IPR022343">
    <property type="entry name" value="GCR1-cAMP_receptor"/>
</dbReference>
<proteinExistence type="predicted"/>
<protein>
    <recommendedName>
        <fullName evidence="6">G-protein coupled receptors family 2 profile 2 domain-containing protein</fullName>
    </recommendedName>
</protein>
<dbReference type="Gene3D" id="1.20.1070.10">
    <property type="entry name" value="Rhodopsin 7-helix transmembrane proteins"/>
    <property type="match status" value="1"/>
</dbReference>
<evidence type="ECO:0000256" key="2">
    <source>
        <dbReference type="ARBA" id="ARBA00022692"/>
    </source>
</evidence>
<keyword evidence="8" id="KW-1185">Reference proteome</keyword>
<feature type="transmembrane region" description="Helical" evidence="5">
    <location>
        <begin position="263"/>
        <end position="283"/>
    </location>
</feature>
<dbReference type="PANTHER" id="PTHR23112:SF47">
    <property type="entry name" value="G-PROTEIN COUPLED RECEPTOR 157"/>
    <property type="match status" value="1"/>
</dbReference>
<reference evidence="7 8" key="1">
    <citation type="submission" date="2022-05" db="EMBL/GenBank/DDBJ databases">
        <authorList>
            <consortium name="Genoscope - CEA"/>
            <person name="William W."/>
        </authorList>
    </citation>
    <scope>NUCLEOTIDE SEQUENCE [LARGE SCALE GENOMIC DNA]</scope>
</reference>
<feature type="domain" description="G-protein coupled receptors family 2 profile 2" evidence="6">
    <location>
        <begin position="20"/>
        <end position="178"/>
    </location>
</feature>
<dbReference type="InterPro" id="IPR017981">
    <property type="entry name" value="GPCR_2-like_7TM"/>
</dbReference>
<dbReference type="PROSITE" id="PS50261">
    <property type="entry name" value="G_PROTEIN_RECEP_F2_4"/>
    <property type="match status" value="1"/>
</dbReference>
<feature type="transmembrane region" description="Helical" evidence="5">
    <location>
        <begin position="176"/>
        <end position="200"/>
    </location>
</feature>
<evidence type="ECO:0000259" key="6">
    <source>
        <dbReference type="PROSITE" id="PS50261"/>
    </source>
</evidence>
<keyword evidence="3 5" id="KW-1133">Transmembrane helix</keyword>
<evidence type="ECO:0000256" key="1">
    <source>
        <dbReference type="ARBA" id="ARBA00004141"/>
    </source>
</evidence>
<keyword evidence="4 5" id="KW-0472">Membrane</keyword>
<feature type="transmembrane region" description="Helical" evidence="5">
    <location>
        <begin position="55"/>
        <end position="75"/>
    </location>
</feature>
<dbReference type="PANTHER" id="PTHR23112">
    <property type="entry name" value="G PROTEIN-COUPLED RECEPTOR 157-RELATED"/>
    <property type="match status" value="1"/>
</dbReference>
<feature type="transmembrane region" description="Helical" evidence="5">
    <location>
        <begin position="87"/>
        <end position="113"/>
    </location>
</feature>
<feature type="transmembrane region" description="Helical" evidence="5">
    <location>
        <begin position="230"/>
        <end position="251"/>
    </location>
</feature>
<feature type="transmembrane region" description="Helical" evidence="5">
    <location>
        <begin position="22"/>
        <end position="43"/>
    </location>
</feature>
<evidence type="ECO:0000256" key="3">
    <source>
        <dbReference type="ARBA" id="ARBA00022989"/>
    </source>
</evidence>
<dbReference type="SUPFAM" id="SSF81321">
    <property type="entry name" value="Family A G protein-coupled receptor-like"/>
    <property type="match status" value="1"/>
</dbReference>
<keyword evidence="2 5" id="KW-0812">Transmembrane</keyword>
<accession>A0ABN8NYQ4</accession>
<evidence type="ECO:0000256" key="5">
    <source>
        <dbReference type="SAM" id="Phobius"/>
    </source>
</evidence>